<comment type="similarity">
    <text evidence="2">Belongs to the OmpP1/FadL family.</text>
</comment>
<name>A0AAW4NJV4_9BACT</name>
<gene>
    <name evidence="9" type="ORF">KZY68_04710</name>
</gene>
<keyword evidence="6" id="KW-0472">Membrane</keyword>
<sequence length="512" mass="56002">MNKLKFSFIALAIFSSQASWAGGLLTNTNQNVAFNRMLSREASIGIDGVYSNPAGVAFLKDGLHLSLNWQLVFQSRIINNEFPLYALNQNNNSTTREFKGTAFAPVLPSIQAAYNWKKFSFQAMFGITGGGGKCTFDNGLGSFEKIVGETAMGVTGLAQALDGASHGALGLTSPAMFGKKGYSFDSYMRGRQYYYSFSLGAAYRVLPELSAFAGVRGVYALSNYYGYVRNIKVGNVPLYTMLDATKTGSADIELNCDQSGVGFTPVLGIDYKTGRWNFAMKYEFKTRMRLKNEAVNQLPSIGNLPQTLGVMFVQKGMTPAQAQAVLTNPTVLGAMKGIKEQFDQKIDEATGEFADGKKVAADIPAYLAIGAGYSPVDVLRINAGFHYFFDKQATAYQHREDKLKRGTMEWNAGVEFDATKTITVSAGWQNTSYGLTKEYMDDKSFVANSNSVGVGACIHLSKKIDLNVAYFHTFYSHFNGDKTENLNGTILPYKADFTRNNNVFGAGVDISF</sequence>
<dbReference type="GO" id="GO:0009279">
    <property type="term" value="C:cell outer membrane"/>
    <property type="evidence" value="ECO:0007669"/>
    <property type="project" value="UniProtKB-SubCell"/>
</dbReference>
<dbReference type="EMBL" id="JAHXRF010000006">
    <property type="protein sequence ID" value="MBW4865326.1"/>
    <property type="molecule type" value="Genomic_DNA"/>
</dbReference>
<evidence type="ECO:0000256" key="5">
    <source>
        <dbReference type="ARBA" id="ARBA00022729"/>
    </source>
</evidence>
<dbReference type="RefSeq" id="WP_219427591.1">
    <property type="nucleotide sequence ID" value="NZ_JAHXRD010000007.1"/>
</dbReference>
<accession>A0AAW4NJV4</accession>
<dbReference type="Proteomes" id="UP001196873">
    <property type="component" value="Unassembled WGS sequence"/>
</dbReference>
<evidence type="ECO:0000256" key="8">
    <source>
        <dbReference type="SAM" id="SignalP"/>
    </source>
</evidence>
<keyword evidence="7" id="KW-0998">Cell outer membrane</keyword>
<proteinExistence type="inferred from homology"/>
<evidence type="ECO:0000256" key="7">
    <source>
        <dbReference type="ARBA" id="ARBA00023237"/>
    </source>
</evidence>
<protein>
    <submittedName>
        <fullName evidence="9">Outer membrane protein transport protein</fullName>
    </submittedName>
</protein>
<dbReference type="GO" id="GO:0015483">
    <property type="term" value="F:long-chain fatty acid transporting porin activity"/>
    <property type="evidence" value="ECO:0007669"/>
    <property type="project" value="TreeGrafter"/>
</dbReference>
<comment type="subcellular location">
    <subcellularLocation>
        <location evidence="1">Cell outer membrane</location>
        <topology evidence="1">Multi-pass membrane protein</topology>
    </subcellularLocation>
</comment>
<evidence type="ECO:0000313" key="9">
    <source>
        <dbReference type="EMBL" id="MBW4865326.1"/>
    </source>
</evidence>
<evidence type="ECO:0000256" key="4">
    <source>
        <dbReference type="ARBA" id="ARBA00022692"/>
    </source>
</evidence>
<evidence type="ECO:0000256" key="6">
    <source>
        <dbReference type="ARBA" id="ARBA00023136"/>
    </source>
</evidence>
<evidence type="ECO:0000256" key="3">
    <source>
        <dbReference type="ARBA" id="ARBA00022452"/>
    </source>
</evidence>
<feature type="chain" id="PRO_5043811864" evidence="8">
    <location>
        <begin position="22"/>
        <end position="512"/>
    </location>
</feature>
<reference evidence="9" key="1">
    <citation type="submission" date="2021-07" db="EMBL/GenBank/DDBJ databases">
        <title>Genomic diversity and antimicrobial resistance of Prevotella spp. isolated from chronic lung disease airways.</title>
        <authorList>
            <person name="Webb K.A."/>
            <person name="Olagoke O.S."/>
            <person name="Baird T."/>
            <person name="Neill J."/>
            <person name="Pham A."/>
            <person name="Wells T.J."/>
            <person name="Ramsay K.A."/>
            <person name="Bell S.C."/>
            <person name="Sarovich D.S."/>
            <person name="Price E.P."/>
        </authorList>
    </citation>
    <scope>NUCLEOTIDE SEQUENCE</scope>
    <source>
        <strain evidence="9">SCHI0047.S.3</strain>
    </source>
</reference>
<evidence type="ECO:0000256" key="2">
    <source>
        <dbReference type="ARBA" id="ARBA00008163"/>
    </source>
</evidence>
<organism evidence="9 10">
    <name type="scientific">Segatella salivae</name>
    <dbReference type="NCBI Taxonomy" id="228604"/>
    <lineage>
        <taxon>Bacteria</taxon>
        <taxon>Pseudomonadati</taxon>
        <taxon>Bacteroidota</taxon>
        <taxon>Bacteroidia</taxon>
        <taxon>Bacteroidales</taxon>
        <taxon>Prevotellaceae</taxon>
        <taxon>Segatella</taxon>
    </lineage>
</organism>
<dbReference type="InterPro" id="IPR005017">
    <property type="entry name" value="OMPP1/FadL/TodX"/>
</dbReference>
<dbReference type="AlphaFoldDB" id="A0AAW4NJV4"/>
<keyword evidence="5 8" id="KW-0732">Signal</keyword>
<dbReference type="PANTHER" id="PTHR35093:SF8">
    <property type="entry name" value="OUTER MEMBRANE PROTEIN NMB0088-RELATED"/>
    <property type="match status" value="1"/>
</dbReference>
<evidence type="ECO:0000256" key="1">
    <source>
        <dbReference type="ARBA" id="ARBA00004571"/>
    </source>
</evidence>
<keyword evidence="4" id="KW-0812">Transmembrane</keyword>
<dbReference type="PANTHER" id="PTHR35093">
    <property type="entry name" value="OUTER MEMBRANE PROTEIN NMB0088-RELATED"/>
    <property type="match status" value="1"/>
</dbReference>
<comment type="caution">
    <text evidence="9">The sequence shown here is derived from an EMBL/GenBank/DDBJ whole genome shotgun (WGS) entry which is preliminary data.</text>
</comment>
<evidence type="ECO:0000313" key="10">
    <source>
        <dbReference type="Proteomes" id="UP001196873"/>
    </source>
</evidence>
<keyword evidence="3" id="KW-1134">Transmembrane beta strand</keyword>
<feature type="signal peptide" evidence="8">
    <location>
        <begin position="1"/>
        <end position="21"/>
    </location>
</feature>